<dbReference type="Proteomes" id="UP000326331">
    <property type="component" value="Chromosome"/>
</dbReference>
<feature type="region of interest" description="Disordered" evidence="1">
    <location>
        <begin position="89"/>
        <end position="119"/>
    </location>
</feature>
<evidence type="ECO:0000256" key="1">
    <source>
        <dbReference type="SAM" id="MobiDB-lite"/>
    </source>
</evidence>
<dbReference type="EMBL" id="CP042829">
    <property type="protein sequence ID" value="QFG02929.1"/>
    <property type="molecule type" value="Genomic_DNA"/>
</dbReference>
<evidence type="ECO:0000313" key="3">
    <source>
        <dbReference type="Proteomes" id="UP000326331"/>
    </source>
</evidence>
<organism evidence="2 3">
    <name type="scientific">Tepidiforma bonchosmolovskayae</name>
    <dbReference type="NCBI Taxonomy" id="2601677"/>
    <lineage>
        <taxon>Bacteria</taxon>
        <taxon>Bacillati</taxon>
        <taxon>Chloroflexota</taxon>
        <taxon>Tepidiformia</taxon>
        <taxon>Tepidiformales</taxon>
        <taxon>Tepidiformaceae</taxon>
        <taxon>Tepidiforma</taxon>
    </lineage>
</organism>
<reference evidence="2 3" key="1">
    <citation type="submission" date="2019-10" db="EMBL/GenBank/DDBJ databases">
        <title>Thermopilla bonchosmolovskayae gen. nov., sp. nov., a moderately thermophilic Chloroflexi bacterium from a Chukotka hot spring (Arctic, Russia), representing a novel classis Thermopillaia, which include previously uncultivated lineage OLB14.</title>
        <authorList>
            <person name="Kochetkova T.V."/>
            <person name="Zayulina K.S."/>
            <person name="Zhigarkov V.S."/>
            <person name="Minaev N.V."/>
            <person name="Novikov A."/>
            <person name="Toshchakov S.V."/>
            <person name="Elcheninov A.G."/>
            <person name="Kublanov I.V."/>
        </authorList>
    </citation>
    <scope>NUCLEOTIDE SEQUENCE [LARGE SCALE GENOMIC DNA]</scope>
    <source>
        <strain evidence="2 3">3753O</strain>
    </source>
</reference>
<name>A0ABX6C4K2_9CHLR</name>
<keyword evidence="3" id="KW-1185">Reference proteome</keyword>
<dbReference type="RefSeq" id="WP_158066848.1">
    <property type="nucleotide sequence ID" value="NZ_CP042829.1"/>
</dbReference>
<evidence type="ECO:0000313" key="2">
    <source>
        <dbReference type="EMBL" id="QFG02929.1"/>
    </source>
</evidence>
<gene>
    <name evidence="2" type="ORF">Tbon_06360</name>
</gene>
<protein>
    <submittedName>
        <fullName evidence="2">Uncharacterized protein</fullName>
    </submittedName>
</protein>
<sequence length="119" mass="12549">MDEPTPPREPVEVPVLRMGDRVISMTLMGEPDPEYGHVFSPEEAERWAERNAALRKLAGLLEHARGANLAGAGCWQAGTRASGLRAVGGASVSGKPAGGASTALPDTQPHQMRLPLSAR</sequence>
<accession>A0ABX6C4K2</accession>
<proteinExistence type="predicted"/>